<organism evidence="1 2">
    <name type="scientific">Phytophthora fragariae</name>
    <dbReference type="NCBI Taxonomy" id="53985"/>
    <lineage>
        <taxon>Eukaryota</taxon>
        <taxon>Sar</taxon>
        <taxon>Stramenopiles</taxon>
        <taxon>Oomycota</taxon>
        <taxon>Peronosporomycetes</taxon>
        <taxon>Peronosporales</taxon>
        <taxon>Peronosporaceae</taxon>
        <taxon>Phytophthora</taxon>
    </lineage>
</organism>
<evidence type="ECO:0008006" key="3">
    <source>
        <dbReference type="Google" id="ProtNLM"/>
    </source>
</evidence>
<dbReference type="AlphaFoldDB" id="A0A6A3VJG9"/>
<dbReference type="EMBL" id="QXGD01005264">
    <property type="protein sequence ID" value="KAE9166820.1"/>
    <property type="molecule type" value="Genomic_DNA"/>
</dbReference>
<protein>
    <recommendedName>
        <fullName evidence="3">Transposase MuDR plant domain-containing protein</fullName>
    </recommendedName>
</protein>
<gene>
    <name evidence="1" type="ORF">PF002_g31020</name>
</gene>
<name>A0A6A3VJG9_9STRA</name>
<dbReference type="Proteomes" id="UP000440367">
    <property type="component" value="Unassembled WGS sequence"/>
</dbReference>
<sequence length="132" mass="14492">MSGAEHVVCGDTSSGGRLDLWLLHGRESISIHDIFPTTTACTKFLKDYACNQNKSIKQKSNGFLKKWMCKGVGCTWCVWITQKRPSVAKTQGGVGSTKTTKFGHVPVFAWYVSKLDLLHTQLCDAVAEPTAV</sequence>
<proteinExistence type="predicted"/>
<evidence type="ECO:0000313" key="1">
    <source>
        <dbReference type="EMBL" id="KAE9166820.1"/>
    </source>
</evidence>
<reference evidence="1 2" key="1">
    <citation type="submission" date="2018-08" db="EMBL/GenBank/DDBJ databases">
        <title>Genomic investigation of the strawberry pathogen Phytophthora fragariae indicates pathogenicity is determined by transcriptional variation in three key races.</title>
        <authorList>
            <person name="Adams T.M."/>
            <person name="Armitage A.D."/>
            <person name="Sobczyk M.K."/>
            <person name="Bates H.J."/>
            <person name="Dunwell J.M."/>
            <person name="Nellist C.F."/>
            <person name="Harrison R.J."/>
        </authorList>
    </citation>
    <scope>NUCLEOTIDE SEQUENCE [LARGE SCALE GENOMIC DNA]</scope>
    <source>
        <strain evidence="1 2">BC-1</strain>
    </source>
</reference>
<comment type="caution">
    <text evidence="1">The sequence shown here is derived from an EMBL/GenBank/DDBJ whole genome shotgun (WGS) entry which is preliminary data.</text>
</comment>
<accession>A0A6A3VJG9</accession>
<evidence type="ECO:0000313" key="2">
    <source>
        <dbReference type="Proteomes" id="UP000440367"/>
    </source>
</evidence>